<organism evidence="1">
    <name type="scientific">marine sediment metagenome</name>
    <dbReference type="NCBI Taxonomy" id="412755"/>
    <lineage>
        <taxon>unclassified sequences</taxon>
        <taxon>metagenomes</taxon>
        <taxon>ecological metagenomes</taxon>
    </lineage>
</organism>
<gene>
    <name evidence="1" type="ORF">S12H4_54743</name>
</gene>
<name>X1VEU3_9ZZZZ</name>
<feature type="non-terminal residue" evidence="1">
    <location>
        <position position="74"/>
    </location>
</feature>
<evidence type="ECO:0000313" key="1">
    <source>
        <dbReference type="EMBL" id="GAJ12761.1"/>
    </source>
</evidence>
<dbReference type="EMBL" id="BARW01035033">
    <property type="protein sequence ID" value="GAJ12761.1"/>
    <property type="molecule type" value="Genomic_DNA"/>
</dbReference>
<sequence>MTLIFLLVTNILINPEYYTNTNYFYEIVGEDSIVYGATNGGLVAYNYLNGTIDVLTSTDGLQMNKQNCLAFDSS</sequence>
<accession>X1VEU3</accession>
<comment type="caution">
    <text evidence="1">The sequence shown here is derived from an EMBL/GenBank/DDBJ whole genome shotgun (WGS) entry which is preliminary data.</text>
</comment>
<protein>
    <submittedName>
        <fullName evidence="1">Uncharacterized protein</fullName>
    </submittedName>
</protein>
<proteinExistence type="predicted"/>
<dbReference type="AlphaFoldDB" id="X1VEU3"/>
<reference evidence="1" key="1">
    <citation type="journal article" date="2014" name="Front. Microbiol.">
        <title>High frequency of phylogenetically diverse reductive dehalogenase-homologous genes in deep subseafloor sedimentary metagenomes.</title>
        <authorList>
            <person name="Kawai M."/>
            <person name="Futagami T."/>
            <person name="Toyoda A."/>
            <person name="Takaki Y."/>
            <person name="Nishi S."/>
            <person name="Hori S."/>
            <person name="Arai W."/>
            <person name="Tsubouchi T."/>
            <person name="Morono Y."/>
            <person name="Uchiyama I."/>
            <person name="Ito T."/>
            <person name="Fujiyama A."/>
            <person name="Inagaki F."/>
            <person name="Takami H."/>
        </authorList>
    </citation>
    <scope>NUCLEOTIDE SEQUENCE</scope>
    <source>
        <strain evidence="1">Expedition CK06-06</strain>
    </source>
</reference>